<feature type="active site" description="Tele-phosphohistidine intermediate" evidence="5">
    <location>
        <position position="76"/>
    </location>
</feature>
<comment type="caution">
    <text evidence="9">The sequence shown here is derived from an EMBL/GenBank/DDBJ whole genome shotgun (WGS) entry which is preliminary data.</text>
</comment>
<dbReference type="EMBL" id="JAQNCK010000031">
    <property type="protein sequence ID" value="MDC0828988.1"/>
    <property type="molecule type" value="Genomic_DNA"/>
</dbReference>
<evidence type="ECO:0000256" key="1">
    <source>
        <dbReference type="ARBA" id="ARBA00022448"/>
    </source>
</evidence>
<dbReference type="Gene3D" id="1.20.58.80">
    <property type="entry name" value="Phosphotransferase system, lactose/cellobiose-type IIA subunit"/>
    <property type="match status" value="1"/>
</dbReference>
<gene>
    <name evidence="9" type="ORF">B5F14_02730</name>
    <name evidence="8" type="ORF">POG00_09770</name>
</gene>
<dbReference type="PIRSF" id="PIRSF000699">
    <property type="entry name" value="PTS_IILac_III"/>
    <property type="match status" value="1"/>
</dbReference>
<evidence type="ECO:0000313" key="9">
    <source>
        <dbReference type="EMBL" id="OUP61523.1"/>
    </source>
</evidence>
<reference evidence="8" key="3">
    <citation type="submission" date="2023-01" db="EMBL/GenBank/DDBJ databases">
        <title>Human gut microbiome strain richness.</title>
        <authorList>
            <person name="Chen-Liaw A."/>
        </authorList>
    </citation>
    <scope>NUCLEOTIDE SEQUENCE</scope>
    <source>
        <strain evidence="8">D55st1_G4_D55t1_190419</strain>
    </source>
</reference>
<reference evidence="9" key="2">
    <citation type="journal article" date="2018" name="BMC Genomics">
        <title>Whole genome sequencing and function prediction of 133 gut anaerobes isolated from chicken caecum in pure cultures.</title>
        <authorList>
            <person name="Medvecky M."/>
            <person name="Cejkova D."/>
            <person name="Polansky O."/>
            <person name="Karasova D."/>
            <person name="Kubasova T."/>
            <person name="Cizek A."/>
            <person name="Rychlik I."/>
        </authorList>
    </citation>
    <scope>NUCLEOTIDE SEQUENCE</scope>
    <source>
        <strain evidence="9">An178</strain>
    </source>
</reference>
<evidence type="ECO:0000256" key="7">
    <source>
        <dbReference type="PROSITE-ProRule" id="PRU00418"/>
    </source>
</evidence>
<comment type="cofactor">
    <cofactor evidence="6">
        <name>Mg(2+)</name>
        <dbReference type="ChEBI" id="CHEBI:18420"/>
    </cofactor>
    <text evidence="6">Binds 1 Mg(2+) ion per trimer.</text>
</comment>
<dbReference type="RefSeq" id="WP_015535164.1">
    <property type="nucleotide sequence ID" value="NZ_CABKSV010000047.1"/>
</dbReference>
<keyword evidence="1" id="KW-0813">Transport</keyword>
<reference evidence="10" key="1">
    <citation type="submission" date="2017-04" db="EMBL/GenBank/DDBJ databases">
        <title>Function of individual gut microbiota members based on whole genome sequencing of pure cultures obtained from chicken caecum.</title>
        <authorList>
            <person name="Medvecky M."/>
            <person name="Cejkova D."/>
            <person name="Polansky O."/>
            <person name="Karasova D."/>
            <person name="Kubasova T."/>
            <person name="Cizek A."/>
            <person name="Rychlik I."/>
        </authorList>
    </citation>
    <scope>NUCLEOTIDE SEQUENCE [LARGE SCALE GENOMIC DNA]</scope>
    <source>
        <strain evidence="10">An178</strain>
    </source>
</reference>
<dbReference type="Pfam" id="PF02255">
    <property type="entry name" value="PTS_IIA"/>
    <property type="match status" value="1"/>
</dbReference>
<dbReference type="EMBL" id="NFKM01000003">
    <property type="protein sequence ID" value="OUP61523.1"/>
    <property type="molecule type" value="Genomic_DNA"/>
</dbReference>
<proteinExistence type="predicted"/>
<evidence type="ECO:0000256" key="6">
    <source>
        <dbReference type="PIRSR" id="PIRSR000699-2"/>
    </source>
</evidence>
<feature type="binding site" evidence="6">
    <location>
        <position position="79"/>
    </location>
    <ligand>
        <name>Mg(2+)</name>
        <dbReference type="ChEBI" id="CHEBI:18420"/>
        <note>ligand shared between all trimeric partners</note>
    </ligand>
</feature>
<evidence type="ECO:0000313" key="10">
    <source>
        <dbReference type="Proteomes" id="UP000195447"/>
    </source>
</evidence>
<evidence type="ECO:0000256" key="5">
    <source>
        <dbReference type="PIRSR" id="PIRSR000699-1"/>
    </source>
</evidence>
<dbReference type="InterPro" id="IPR036542">
    <property type="entry name" value="PTS_IIA_lac/cel_sf"/>
</dbReference>
<organism evidence="9 10">
    <name type="scientific">Faecalitalea cylindroides</name>
    <dbReference type="NCBI Taxonomy" id="39483"/>
    <lineage>
        <taxon>Bacteria</taxon>
        <taxon>Bacillati</taxon>
        <taxon>Bacillota</taxon>
        <taxon>Erysipelotrichia</taxon>
        <taxon>Erysipelotrichales</taxon>
        <taxon>Erysipelotrichaceae</taxon>
        <taxon>Faecalitalea</taxon>
    </lineage>
</organism>
<dbReference type="SUPFAM" id="SSF46973">
    <property type="entry name" value="Enzyme IIa from lactose specific PTS, IIa-lac"/>
    <property type="match status" value="1"/>
</dbReference>
<keyword evidence="6" id="KW-0460">Magnesium</keyword>
<dbReference type="InterPro" id="IPR003188">
    <property type="entry name" value="PTS_IIA_lac/cel"/>
</dbReference>
<evidence type="ECO:0000256" key="3">
    <source>
        <dbReference type="ARBA" id="ARBA00022679"/>
    </source>
</evidence>
<accession>A0A1Y3VLC3</accession>
<dbReference type="GO" id="GO:0046872">
    <property type="term" value="F:metal ion binding"/>
    <property type="evidence" value="ECO:0007669"/>
    <property type="project" value="UniProtKB-KW"/>
</dbReference>
<feature type="modified residue" description="Phosphohistidine; by HPr" evidence="7">
    <location>
        <position position="76"/>
    </location>
</feature>
<keyword evidence="6" id="KW-0479">Metal-binding</keyword>
<protein>
    <submittedName>
        <fullName evidence="9">PTS lactose/cellobiose transporter subunit IIA</fullName>
    </submittedName>
</protein>
<dbReference type="PANTHER" id="PTHR34382">
    <property type="entry name" value="PTS SYSTEM N,N'-DIACETYLCHITOBIOSE-SPECIFIC EIIA COMPONENT"/>
    <property type="match status" value="1"/>
</dbReference>
<dbReference type="GeneID" id="79875948"/>
<dbReference type="Proteomes" id="UP000195447">
    <property type="component" value="Unassembled WGS sequence"/>
</dbReference>
<sequence length="106" mass="11933">MEGMELVSFQIIASVGAAKSMYMEAMKAAQEFDFEKAEKLIEDAEEMFLKGHEAHASLIQKEAGGEPVNPTMLLMHAEDQLMACETCKQMAEQQIIIFKKFQSLEK</sequence>
<dbReference type="GO" id="GO:0016740">
    <property type="term" value="F:transferase activity"/>
    <property type="evidence" value="ECO:0007669"/>
    <property type="project" value="UniProtKB-KW"/>
</dbReference>
<dbReference type="Proteomes" id="UP001220658">
    <property type="component" value="Unassembled WGS sequence"/>
</dbReference>
<keyword evidence="3" id="KW-0808">Transferase</keyword>
<evidence type="ECO:0000313" key="8">
    <source>
        <dbReference type="EMBL" id="MDC0828988.1"/>
    </source>
</evidence>
<evidence type="ECO:0000256" key="4">
    <source>
        <dbReference type="ARBA" id="ARBA00022683"/>
    </source>
</evidence>
<keyword evidence="2" id="KW-0762">Sugar transport</keyword>
<keyword evidence="4" id="KW-0598">Phosphotransferase system</keyword>
<dbReference type="GO" id="GO:0009401">
    <property type="term" value="P:phosphoenolpyruvate-dependent sugar phosphotransferase system"/>
    <property type="evidence" value="ECO:0007669"/>
    <property type="project" value="UniProtKB-KW"/>
</dbReference>
<name>A0A1Y3VLC3_9FIRM</name>
<dbReference type="PANTHER" id="PTHR34382:SF7">
    <property type="entry name" value="PTS SYSTEM N,N'-DIACETYLCHITOBIOSE-SPECIFIC EIIA COMPONENT"/>
    <property type="match status" value="1"/>
</dbReference>
<keyword evidence="10" id="KW-1185">Reference proteome</keyword>
<evidence type="ECO:0000256" key="2">
    <source>
        <dbReference type="ARBA" id="ARBA00022597"/>
    </source>
</evidence>
<dbReference type="AlphaFoldDB" id="A0A1Y3VLC3"/>
<dbReference type="PROSITE" id="PS51095">
    <property type="entry name" value="PTS_EIIA_TYPE_3"/>
    <property type="match status" value="1"/>
</dbReference>